<evidence type="ECO:0000313" key="2">
    <source>
        <dbReference type="Proteomes" id="UP000625210"/>
    </source>
</evidence>
<comment type="caution">
    <text evidence="1">The sequence shown here is derived from an EMBL/GenBank/DDBJ whole genome shotgun (WGS) entry which is preliminary data.</text>
</comment>
<protein>
    <recommendedName>
        <fullName evidence="3">Tetratricopeptide repeat protein</fullName>
    </recommendedName>
</protein>
<keyword evidence="2" id="KW-1185">Reference proteome</keyword>
<reference evidence="1" key="1">
    <citation type="journal article" date="2014" name="Int. J. Syst. Evol. Microbiol.">
        <title>Complete genome sequence of Corynebacterium casei LMG S-19264T (=DSM 44701T), isolated from a smear-ripened cheese.</title>
        <authorList>
            <consortium name="US DOE Joint Genome Institute (JGI-PGF)"/>
            <person name="Walter F."/>
            <person name="Albersmeier A."/>
            <person name="Kalinowski J."/>
            <person name="Ruckert C."/>
        </authorList>
    </citation>
    <scope>NUCLEOTIDE SEQUENCE</scope>
    <source>
        <strain evidence="1">CGMCC 1.15179</strain>
    </source>
</reference>
<dbReference type="SUPFAM" id="SSF48452">
    <property type="entry name" value="TPR-like"/>
    <property type="match status" value="1"/>
</dbReference>
<accession>A0A8J2VCI6</accession>
<dbReference type="InterPro" id="IPR011990">
    <property type="entry name" value="TPR-like_helical_dom_sf"/>
</dbReference>
<dbReference type="AlphaFoldDB" id="A0A8J2VCI6"/>
<reference evidence="1" key="2">
    <citation type="submission" date="2020-09" db="EMBL/GenBank/DDBJ databases">
        <authorList>
            <person name="Sun Q."/>
            <person name="Zhou Y."/>
        </authorList>
    </citation>
    <scope>NUCLEOTIDE SEQUENCE</scope>
    <source>
        <strain evidence="1">CGMCC 1.15179</strain>
    </source>
</reference>
<dbReference type="EMBL" id="BMHQ01000002">
    <property type="protein sequence ID" value="GGE08128.1"/>
    <property type="molecule type" value="Genomic_DNA"/>
</dbReference>
<evidence type="ECO:0008006" key="3">
    <source>
        <dbReference type="Google" id="ProtNLM"/>
    </source>
</evidence>
<evidence type="ECO:0000313" key="1">
    <source>
        <dbReference type="EMBL" id="GGE08128.1"/>
    </source>
</evidence>
<dbReference type="RefSeq" id="WP_188646496.1">
    <property type="nucleotide sequence ID" value="NZ_BMHQ01000002.1"/>
</dbReference>
<gene>
    <name evidence="1" type="ORF">GCM10011571_06720</name>
</gene>
<dbReference type="Gene3D" id="1.25.40.10">
    <property type="entry name" value="Tetratricopeptide repeat domain"/>
    <property type="match status" value="1"/>
</dbReference>
<sequence>MTQLDQLKSEAATRVSHLLPNQTFQQFEDLNTRMLIAVTCMHHGHKELAYKLFATIAEAGPQENENRHFAYVRSLAEMAEIEAERGDFADAEVHMAEALREYPESMNYMMSRVHLEVYLTYYRFQAGKKEEAFRELRSIIERETRRFHAADSPEDGRNLVGPGLCYAIHQLALFHAEEGNWERAVKTFQEMRPFANEIDPDKWDEAASLTEQGRWEDAFHLLTSSVSYEAP</sequence>
<proteinExistence type="predicted"/>
<name>A0A8J2VCI6_9BACL</name>
<organism evidence="1 2">
    <name type="scientific">Marinithermofilum abyssi</name>
    <dbReference type="NCBI Taxonomy" id="1571185"/>
    <lineage>
        <taxon>Bacteria</taxon>
        <taxon>Bacillati</taxon>
        <taxon>Bacillota</taxon>
        <taxon>Bacilli</taxon>
        <taxon>Bacillales</taxon>
        <taxon>Thermoactinomycetaceae</taxon>
        <taxon>Marinithermofilum</taxon>
    </lineage>
</organism>
<dbReference type="Proteomes" id="UP000625210">
    <property type="component" value="Unassembled WGS sequence"/>
</dbReference>